<accession>A0A9W9C7I7</accession>
<reference evidence="2" key="1">
    <citation type="submission" date="2022-10" db="EMBL/GenBank/DDBJ databases">
        <title>Tapping the CABI collections for fungal endophytes: first genome assemblies for Collariella, Neodidymelliopsis, Ascochyta clinopodiicola, Didymella pomorum, Didymosphaeria variabile, Neocosmospora piperis and Neocucurbitaria cava.</title>
        <authorList>
            <person name="Hill R."/>
        </authorList>
    </citation>
    <scope>NUCLEOTIDE SEQUENCE</scope>
    <source>
        <strain evidence="2">IMI 356815</strain>
    </source>
</reference>
<dbReference type="RefSeq" id="XP_056067343.1">
    <property type="nucleotide sequence ID" value="XM_056218078.1"/>
</dbReference>
<dbReference type="OrthoDB" id="4225365at2759"/>
<keyword evidence="3" id="KW-1185">Reference proteome</keyword>
<protein>
    <submittedName>
        <fullName evidence="2">Uncharacterized protein</fullName>
    </submittedName>
</protein>
<organism evidence="2 3">
    <name type="scientific">Didymosphaeria variabile</name>
    <dbReference type="NCBI Taxonomy" id="1932322"/>
    <lineage>
        <taxon>Eukaryota</taxon>
        <taxon>Fungi</taxon>
        <taxon>Dikarya</taxon>
        <taxon>Ascomycota</taxon>
        <taxon>Pezizomycotina</taxon>
        <taxon>Dothideomycetes</taxon>
        <taxon>Pleosporomycetidae</taxon>
        <taxon>Pleosporales</taxon>
        <taxon>Massarineae</taxon>
        <taxon>Didymosphaeriaceae</taxon>
        <taxon>Didymosphaeria</taxon>
    </lineage>
</organism>
<dbReference type="AlphaFoldDB" id="A0A9W9C7I7"/>
<dbReference type="EMBL" id="JAPEUX010000007">
    <property type="protein sequence ID" value="KAJ4347955.1"/>
    <property type="molecule type" value="Genomic_DNA"/>
</dbReference>
<dbReference type="GeneID" id="80912857"/>
<feature type="region of interest" description="Disordered" evidence="1">
    <location>
        <begin position="313"/>
        <end position="367"/>
    </location>
</feature>
<proteinExistence type="predicted"/>
<dbReference type="Proteomes" id="UP001140513">
    <property type="component" value="Unassembled WGS sequence"/>
</dbReference>
<gene>
    <name evidence="2" type="ORF">N0V89_009327</name>
</gene>
<sequence length="367" mass="41878">MPRLKPFRACRLLFYIWLLTVAFWSLLPSSKIPYAQEQLHIEKTLKAGLPLTIVDGYPMTYGQDEGVAHIIYEFGLFQDPTPQNGVELLLKNEPINLTGLMKRSEAYHFSKIKNDAVRTPFFDTTRFGLAISSVDDHVDCVVCLPWFDRSDKALLTQQMQDYRETIEVRLTVDERGVVEVWPSSIVEQTLAELEKVRQKPEAADYEEGQLLEEALQYLRASGHPIIQLEGGDMTKLEEISVPYVRGNLPSKTYHIRKAMKRNKSCKYAKRRGLPALQITGKMLIIEYRLTRDTQDTMRPFERAWLAAVSTAGTKRGAPCPLESEPKRRRTSTHVSGPAHAEEMELDESNLQQSDTAEEQVMEMDQAS</sequence>
<evidence type="ECO:0000313" key="2">
    <source>
        <dbReference type="EMBL" id="KAJ4347955.1"/>
    </source>
</evidence>
<comment type="caution">
    <text evidence="2">The sequence shown here is derived from an EMBL/GenBank/DDBJ whole genome shotgun (WGS) entry which is preliminary data.</text>
</comment>
<evidence type="ECO:0000313" key="3">
    <source>
        <dbReference type="Proteomes" id="UP001140513"/>
    </source>
</evidence>
<evidence type="ECO:0000256" key="1">
    <source>
        <dbReference type="SAM" id="MobiDB-lite"/>
    </source>
</evidence>
<name>A0A9W9C7I7_9PLEO</name>